<sequence length="190" mass="21216">MRQPWLPLSPYCRSCLLPARPKAALYPQSRSSYNNPHNKNDNPDDINIVGGEINGPEASIVDHSQCGDRSSEDSGEISTKKRPALKDRRGNGPRRRVCGTASEGGGREDLEAGYAAEVSPVVTVQGPREAGEVVAQVFAGKQTRAIREDERRAGMRNWLLGCFCARDERERREQIAEKEERREQREWGSP</sequence>
<name>W9RDI5_9ROSA</name>
<dbReference type="AlphaFoldDB" id="W9RDI5"/>
<dbReference type="EMBL" id="KE344886">
    <property type="protein sequence ID" value="EXB83670.1"/>
    <property type="molecule type" value="Genomic_DNA"/>
</dbReference>
<proteinExistence type="predicted"/>
<dbReference type="Proteomes" id="UP000030645">
    <property type="component" value="Unassembled WGS sequence"/>
</dbReference>
<feature type="region of interest" description="Disordered" evidence="1">
    <location>
        <begin position="27"/>
        <end position="112"/>
    </location>
</feature>
<keyword evidence="3" id="KW-1185">Reference proteome</keyword>
<protein>
    <submittedName>
        <fullName evidence="2">Uncharacterized protein</fullName>
    </submittedName>
</protein>
<reference evidence="3" key="1">
    <citation type="submission" date="2013-01" db="EMBL/GenBank/DDBJ databases">
        <title>Draft Genome Sequence of a Mulberry Tree, Morus notabilis C.K. Schneid.</title>
        <authorList>
            <person name="He N."/>
            <person name="Zhao S."/>
        </authorList>
    </citation>
    <scope>NUCLEOTIDE SEQUENCE</scope>
</reference>
<evidence type="ECO:0000256" key="1">
    <source>
        <dbReference type="SAM" id="MobiDB-lite"/>
    </source>
</evidence>
<gene>
    <name evidence="2" type="ORF">L484_001545</name>
</gene>
<organism evidence="2 3">
    <name type="scientific">Morus notabilis</name>
    <dbReference type="NCBI Taxonomy" id="981085"/>
    <lineage>
        <taxon>Eukaryota</taxon>
        <taxon>Viridiplantae</taxon>
        <taxon>Streptophyta</taxon>
        <taxon>Embryophyta</taxon>
        <taxon>Tracheophyta</taxon>
        <taxon>Spermatophyta</taxon>
        <taxon>Magnoliopsida</taxon>
        <taxon>eudicotyledons</taxon>
        <taxon>Gunneridae</taxon>
        <taxon>Pentapetalae</taxon>
        <taxon>rosids</taxon>
        <taxon>fabids</taxon>
        <taxon>Rosales</taxon>
        <taxon>Moraceae</taxon>
        <taxon>Moreae</taxon>
        <taxon>Morus</taxon>
    </lineage>
</organism>
<evidence type="ECO:0000313" key="3">
    <source>
        <dbReference type="Proteomes" id="UP000030645"/>
    </source>
</evidence>
<accession>W9RDI5</accession>
<evidence type="ECO:0000313" key="2">
    <source>
        <dbReference type="EMBL" id="EXB83670.1"/>
    </source>
</evidence>